<dbReference type="GeneID" id="37069870"/>
<organism evidence="2 3">
    <name type="scientific">Aspergillus heteromorphus CBS 117.55</name>
    <dbReference type="NCBI Taxonomy" id="1448321"/>
    <lineage>
        <taxon>Eukaryota</taxon>
        <taxon>Fungi</taxon>
        <taxon>Dikarya</taxon>
        <taxon>Ascomycota</taxon>
        <taxon>Pezizomycotina</taxon>
        <taxon>Eurotiomycetes</taxon>
        <taxon>Eurotiomycetidae</taxon>
        <taxon>Eurotiales</taxon>
        <taxon>Aspergillaceae</taxon>
        <taxon>Aspergillus</taxon>
        <taxon>Aspergillus subgen. Circumdati</taxon>
    </lineage>
</organism>
<keyword evidence="3" id="KW-1185">Reference proteome</keyword>
<keyword evidence="1" id="KW-0732">Signal</keyword>
<dbReference type="EMBL" id="MSFL01000001">
    <property type="protein sequence ID" value="PWY92164.1"/>
    <property type="molecule type" value="Genomic_DNA"/>
</dbReference>
<dbReference type="RefSeq" id="XP_025403903.1">
    <property type="nucleotide sequence ID" value="XM_025547633.1"/>
</dbReference>
<feature type="signal peptide" evidence="1">
    <location>
        <begin position="1"/>
        <end position="19"/>
    </location>
</feature>
<dbReference type="VEuPathDB" id="FungiDB:BO70DRAFT_424909"/>
<protein>
    <recommendedName>
        <fullName evidence="4">Arylsulfotransferase</fullName>
    </recommendedName>
</protein>
<accession>A0A317X0J7</accession>
<sequence length="590" mass="65293">MMLVSPLVALATLLTPVWADMGPYFHNGMYEAGKLGAWPMETYRSSSAVGAAINFVAYNPECQDGQYYFIAPRGKSVHKPGPMILDHDGHLIWTKHYGQTYNTNLYRYKGQDYITFWVGNDGIVGHGHGVYYMLDSSYKEAYKVQAANGLKGDIHEFHITLDETAVFTIFDLRQADLRAAGGPKDGWVWDGTFQEIDIETGECLFQWHASEHFDIGDVVRGREGAGGDKDNAWDFFHINSVDKDAKGNFLVSSRHASCLVYIDGRTGEVLWRLGGKNNSFTDLSENTSKGATDISWQHHARFHNNGTVITLFDNASRGVGAPSYVSRGLYLDIDQEHMTVKIRHEYWNPHHLKSQSQGSLQILDSGNILVGYGFNAAWTEYTIDGDVVCDIHFGPAREFGRGNIESYRVFKHPWVGFPKTWPTFEVFSYGTAASWNGATEVRTWVLQGTNNPNPKPHSINEVENEEFTTLFTTPKSGFETLLPIPRNATFSHLRALALNGTGHVLGTTKLAIWDPDSDSALIIGGDNLPADRDDGDDDSDGSGRLHSLISSIVSFSGAVFLAGHLRAGSTLEGSLGYGERGRLDSTSAER</sequence>
<name>A0A317X0J7_9EURO</name>
<dbReference type="AlphaFoldDB" id="A0A317X0J7"/>
<gene>
    <name evidence="2" type="ORF">BO70DRAFT_424909</name>
</gene>
<dbReference type="Proteomes" id="UP000247233">
    <property type="component" value="Unassembled WGS sequence"/>
</dbReference>
<dbReference type="InterPro" id="IPR039535">
    <property type="entry name" value="ASST-like"/>
</dbReference>
<dbReference type="InterPro" id="IPR053143">
    <property type="entry name" value="Arylsulfate_ST"/>
</dbReference>
<dbReference type="PANTHER" id="PTHR35340:SF5">
    <property type="entry name" value="ASST-DOMAIN-CONTAINING PROTEIN"/>
    <property type="match status" value="1"/>
</dbReference>
<dbReference type="Pfam" id="PF14269">
    <property type="entry name" value="Arylsulfotran_2"/>
    <property type="match status" value="1"/>
</dbReference>
<proteinExistence type="predicted"/>
<evidence type="ECO:0008006" key="4">
    <source>
        <dbReference type="Google" id="ProtNLM"/>
    </source>
</evidence>
<evidence type="ECO:0000313" key="3">
    <source>
        <dbReference type="Proteomes" id="UP000247233"/>
    </source>
</evidence>
<dbReference type="STRING" id="1448321.A0A317X0J7"/>
<evidence type="ECO:0000313" key="2">
    <source>
        <dbReference type="EMBL" id="PWY92164.1"/>
    </source>
</evidence>
<evidence type="ECO:0000256" key="1">
    <source>
        <dbReference type="SAM" id="SignalP"/>
    </source>
</evidence>
<comment type="caution">
    <text evidence="2">The sequence shown here is derived from an EMBL/GenBank/DDBJ whole genome shotgun (WGS) entry which is preliminary data.</text>
</comment>
<dbReference type="SUPFAM" id="SSF63829">
    <property type="entry name" value="Calcium-dependent phosphotriesterase"/>
    <property type="match status" value="1"/>
</dbReference>
<dbReference type="OrthoDB" id="5427350at2759"/>
<reference evidence="2 3" key="1">
    <citation type="submission" date="2016-12" db="EMBL/GenBank/DDBJ databases">
        <title>The genomes of Aspergillus section Nigri reveals drivers in fungal speciation.</title>
        <authorList>
            <consortium name="DOE Joint Genome Institute"/>
            <person name="Vesth T.C."/>
            <person name="Nybo J."/>
            <person name="Theobald S."/>
            <person name="Brandl J."/>
            <person name="Frisvad J.C."/>
            <person name="Nielsen K.F."/>
            <person name="Lyhne E.K."/>
            <person name="Kogle M.E."/>
            <person name="Kuo A."/>
            <person name="Riley R."/>
            <person name="Clum A."/>
            <person name="Nolan M."/>
            <person name="Lipzen A."/>
            <person name="Salamov A."/>
            <person name="Henrissat B."/>
            <person name="Wiebenga A."/>
            <person name="De Vries R.P."/>
            <person name="Grigoriev I.V."/>
            <person name="Mortensen U.H."/>
            <person name="Andersen M.R."/>
            <person name="Baker S.E."/>
        </authorList>
    </citation>
    <scope>NUCLEOTIDE SEQUENCE [LARGE SCALE GENOMIC DNA]</scope>
    <source>
        <strain evidence="2 3">CBS 117.55</strain>
    </source>
</reference>
<dbReference type="PANTHER" id="PTHR35340">
    <property type="entry name" value="PQQ ENZYME REPEAT PROTEIN-RELATED"/>
    <property type="match status" value="1"/>
</dbReference>
<feature type="chain" id="PRO_5016451413" description="Arylsulfotransferase" evidence="1">
    <location>
        <begin position="20"/>
        <end position="590"/>
    </location>
</feature>